<evidence type="ECO:0000313" key="2">
    <source>
        <dbReference type="EMBL" id="GLS02644.1"/>
    </source>
</evidence>
<dbReference type="InterPro" id="IPR004919">
    <property type="entry name" value="GmrSD_N"/>
</dbReference>
<dbReference type="PANTHER" id="PTHR37292:SF2">
    <property type="entry name" value="DUF262 DOMAIN-CONTAINING PROTEIN"/>
    <property type="match status" value="1"/>
</dbReference>
<name>A0ABQ6BMF2_9CAUL</name>
<dbReference type="EMBL" id="BSOY01000087">
    <property type="protein sequence ID" value="GLS02644.1"/>
    <property type="molecule type" value="Genomic_DNA"/>
</dbReference>
<sequence length="610" mass="68610">MPPQGSRSYPFCTAGGYDMGATIGNFRDLVRKAYEGELKLPGFQRTFRWRPDKVVKLYDSLRLKYPIGSFLFLQGNGELLAPRVFNGSAVEAVDKQTSFLVLDGQQRLTSGVHLFYPSGKRQYFIDLNKLDALVTEQSVDLESETSVADFCASIDFEDGYLISKNAVTDPRSLLINNDLLCTSIVTNAISFNVASSDYVEAKPGRKNLMLRLVQPHFSLHENDGVPHIDIDEKTSISAISRIFTTLNTTGQMLTPFELVVASLFPSKIDLQKEVNDFRSEGKYYPQMDSTGEILLQTIAMSAGVDQKKSNLPKEITAPIYVQHKKVAFLALEDLGEFLTANLGCGLNITGSLVPYDAIYAPMARALQHVKDKGLTGPDLAEAHRKLRLWFAASALTQRYQEGVHNKQTRDFKEMVAWIDGNGSRPDWIAQAQTPSLRNKSFDGAVGKFIQCCINQRDPRDPVVLAHKVGFRTDAMTTEKHHIYPSKFVQHLNGWDKKVDKADTLLNMMFVERGTNKSWLNADPRNHINEAKKNLAEQALVENYRLQFIPPAGFELLTRPEKTTEEFYEFLELRQAEIRKWITDHFGIAHQDASAPDDDELSLDEELVEAA</sequence>
<accession>A0ABQ6BMF2</accession>
<comment type="caution">
    <text evidence="2">The sequence shown here is derived from an EMBL/GenBank/DDBJ whole genome shotgun (WGS) entry which is preliminary data.</text>
</comment>
<organism evidence="2 3">
    <name type="scientific">Brevundimonas denitrificans</name>
    <dbReference type="NCBI Taxonomy" id="1443434"/>
    <lineage>
        <taxon>Bacteria</taxon>
        <taxon>Pseudomonadati</taxon>
        <taxon>Pseudomonadota</taxon>
        <taxon>Alphaproteobacteria</taxon>
        <taxon>Caulobacterales</taxon>
        <taxon>Caulobacteraceae</taxon>
        <taxon>Brevundimonas</taxon>
    </lineage>
</organism>
<evidence type="ECO:0000313" key="3">
    <source>
        <dbReference type="Proteomes" id="UP001156921"/>
    </source>
</evidence>
<gene>
    <name evidence="2" type="ORF">GCM10007859_26730</name>
</gene>
<proteinExistence type="predicted"/>
<reference evidence="3" key="1">
    <citation type="journal article" date="2019" name="Int. J. Syst. Evol. Microbiol.">
        <title>The Global Catalogue of Microorganisms (GCM) 10K type strain sequencing project: providing services to taxonomists for standard genome sequencing and annotation.</title>
        <authorList>
            <consortium name="The Broad Institute Genomics Platform"/>
            <consortium name="The Broad Institute Genome Sequencing Center for Infectious Disease"/>
            <person name="Wu L."/>
            <person name="Ma J."/>
        </authorList>
    </citation>
    <scope>NUCLEOTIDE SEQUENCE [LARGE SCALE GENOMIC DNA]</scope>
    <source>
        <strain evidence="3">NBRC 110107</strain>
    </source>
</reference>
<dbReference type="Proteomes" id="UP001156921">
    <property type="component" value="Unassembled WGS sequence"/>
</dbReference>
<protein>
    <recommendedName>
        <fullName evidence="1">GmrSD restriction endonucleases N-terminal domain-containing protein</fullName>
    </recommendedName>
</protein>
<dbReference type="Pfam" id="PF03235">
    <property type="entry name" value="GmrSD_N"/>
    <property type="match status" value="1"/>
</dbReference>
<dbReference type="PANTHER" id="PTHR37292">
    <property type="entry name" value="VNG6097C"/>
    <property type="match status" value="1"/>
</dbReference>
<keyword evidence="3" id="KW-1185">Reference proteome</keyword>
<feature type="domain" description="GmrSD restriction endonucleases N-terminal" evidence="1">
    <location>
        <begin position="28"/>
        <end position="264"/>
    </location>
</feature>
<evidence type="ECO:0000259" key="1">
    <source>
        <dbReference type="Pfam" id="PF03235"/>
    </source>
</evidence>